<dbReference type="PANTHER" id="PTHR11941">
    <property type="entry name" value="ENOYL-COA HYDRATASE-RELATED"/>
    <property type="match status" value="1"/>
</dbReference>
<dbReference type="OrthoDB" id="254175at2"/>
<evidence type="ECO:0000313" key="12">
    <source>
        <dbReference type="Proteomes" id="UP000315636"/>
    </source>
</evidence>
<dbReference type="InterPro" id="IPR029045">
    <property type="entry name" value="ClpP/crotonase-like_dom_sf"/>
</dbReference>
<dbReference type="Gene3D" id="3.90.226.10">
    <property type="entry name" value="2-enoyl-CoA Hydratase, Chain A, domain 1"/>
    <property type="match status" value="1"/>
</dbReference>
<proteinExistence type="inferred from homology"/>
<dbReference type="RefSeq" id="WP_142505645.1">
    <property type="nucleotide sequence ID" value="NZ_FXTI01000006.1"/>
</dbReference>
<evidence type="ECO:0000256" key="8">
    <source>
        <dbReference type="ARBA" id="ARBA00023717"/>
    </source>
</evidence>
<dbReference type="GO" id="GO:0004300">
    <property type="term" value="F:enoyl-CoA hydratase activity"/>
    <property type="evidence" value="ECO:0007669"/>
    <property type="project" value="UniProtKB-EC"/>
</dbReference>
<dbReference type="InterPro" id="IPR001753">
    <property type="entry name" value="Enoyl-CoA_hydra/iso"/>
</dbReference>
<sequence>MEPDFLKVSIEKRVGCIRLHRPKSLNALNRQMIAELVVELERFDRDENVGAILLTGGEKAFAAGADIGEMAKATSAEMLLMDQFADWDRIRRVSKPIVAAVSGYALGGGCELAMACDLILASESAKFGQPEIHLGVIPGAGGTQRLTRTVGKKRAMEMVLTGKTISADEAFRAGLVNRVVPVELLEQEALKLAKELASKAPIALRLAKQAVQKAADKGLEEDLDYEQKLFYFLFSTEDQKEGMNSFMEKRRPDFKGK</sequence>
<comment type="similarity">
    <text evidence="2 10">Belongs to the enoyl-CoA hydratase/isomerase family.</text>
</comment>
<keyword evidence="5" id="KW-0443">Lipid metabolism</keyword>
<dbReference type="InterPro" id="IPR014748">
    <property type="entry name" value="Enoyl-CoA_hydra_C"/>
</dbReference>
<evidence type="ECO:0000256" key="9">
    <source>
        <dbReference type="ARBA" id="ARBA00068643"/>
    </source>
</evidence>
<keyword evidence="4" id="KW-0276">Fatty acid metabolism</keyword>
<dbReference type="GO" id="GO:0006635">
    <property type="term" value="P:fatty acid beta-oxidation"/>
    <property type="evidence" value="ECO:0007669"/>
    <property type="project" value="TreeGrafter"/>
</dbReference>
<protein>
    <recommendedName>
        <fullName evidence="9">Probable enoyl-CoA hydratase echA8</fullName>
        <ecNumber evidence="3">4.2.1.17</ecNumber>
    </recommendedName>
</protein>
<evidence type="ECO:0000256" key="3">
    <source>
        <dbReference type="ARBA" id="ARBA00012076"/>
    </source>
</evidence>
<dbReference type="Pfam" id="PF00378">
    <property type="entry name" value="ECH_1"/>
    <property type="match status" value="1"/>
</dbReference>
<evidence type="ECO:0000256" key="1">
    <source>
        <dbReference type="ARBA" id="ARBA00002994"/>
    </source>
</evidence>
<dbReference type="SUPFAM" id="SSF52096">
    <property type="entry name" value="ClpP/crotonase"/>
    <property type="match status" value="1"/>
</dbReference>
<organism evidence="11 12">
    <name type="scientific">Melghirimyces algeriensis</name>
    <dbReference type="NCBI Taxonomy" id="910412"/>
    <lineage>
        <taxon>Bacteria</taxon>
        <taxon>Bacillati</taxon>
        <taxon>Bacillota</taxon>
        <taxon>Bacilli</taxon>
        <taxon>Bacillales</taxon>
        <taxon>Thermoactinomycetaceae</taxon>
        <taxon>Melghirimyces</taxon>
    </lineage>
</organism>
<name>A0A521DGY6_9BACL</name>
<comment type="catalytic activity">
    <reaction evidence="7">
        <text>a (3S)-3-hydroxyacyl-CoA = a (2E)-enoyl-CoA + H2O</text>
        <dbReference type="Rhea" id="RHEA:16105"/>
        <dbReference type="ChEBI" id="CHEBI:15377"/>
        <dbReference type="ChEBI" id="CHEBI:57318"/>
        <dbReference type="ChEBI" id="CHEBI:58856"/>
        <dbReference type="EC" id="4.2.1.17"/>
    </reaction>
</comment>
<evidence type="ECO:0000313" key="11">
    <source>
        <dbReference type="EMBL" id="SMO70845.1"/>
    </source>
</evidence>
<dbReference type="Proteomes" id="UP000315636">
    <property type="component" value="Unassembled WGS sequence"/>
</dbReference>
<dbReference type="FunFam" id="3.90.226.10:FF:000019">
    <property type="entry name" value="Enoyl-CoA hydratase, mitochondrial"/>
    <property type="match status" value="1"/>
</dbReference>
<dbReference type="PANTHER" id="PTHR11941:SF54">
    <property type="entry name" value="ENOYL-COA HYDRATASE, MITOCHONDRIAL"/>
    <property type="match status" value="1"/>
</dbReference>
<evidence type="ECO:0000256" key="10">
    <source>
        <dbReference type="RuleBase" id="RU003707"/>
    </source>
</evidence>
<dbReference type="AlphaFoldDB" id="A0A521DGY6"/>
<evidence type="ECO:0000256" key="7">
    <source>
        <dbReference type="ARBA" id="ARBA00023709"/>
    </source>
</evidence>
<dbReference type="EC" id="4.2.1.17" evidence="3"/>
<keyword evidence="12" id="KW-1185">Reference proteome</keyword>
<evidence type="ECO:0000256" key="4">
    <source>
        <dbReference type="ARBA" id="ARBA00022832"/>
    </source>
</evidence>
<evidence type="ECO:0000256" key="5">
    <source>
        <dbReference type="ARBA" id="ARBA00023098"/>
    </source>
</evidence>
<dbReference type="FunFam" id="1.10.12.10:FF:000001">
    <property type="entry name" value="Probable enoyl-CoA hydratase, mitochondrial"/>
    <property type="match status" value="1"/>
</dbReference>
<gene>
    <name evidence="11" type="ORF">SAMN06264849_10650</name>
</gene>
<reference evidence="11 12" key="1">
    <citation type="submission" date="2017-05" db="EMBL/GenBank/DDBJ databases">
        <authorList>
            <person name="Varghese N."/>
            <person name="Submissions S."/>
        </authorList>
    </citation>
    <scope>NUCLEOTIDE SEQUENCE [LARGE SCALE GENOMIC DNA]</scope>
    <source>
        <strain evidence="11 12">DSM 45474</strain>
    </source>
</reference>
<accession>A0A521DGY6</accession>
<dbReference type="PROSITE" id="PS00166">
    <property type="entry name" value="ENOYL_COA_HYDRATASE"/>
    <property type="match status" value="1"/>
</dbReference>
<dbReference type="InterPro" id="IPR018376">
    <property type="entry name" value="Enoyl-CoA_hyd/isom_CS"/>
</dbReference>
<evidence type="ECO:0000256" key="2">
    <source>
        <dbReference type="ARBA" id="ARBA00005254"/>
    </source>
</evidence>
<evidence type="ECO:0000256" key="6">
    <source>
        <dbReference type="ARBA" id="ARBA00023239"/>
    </source>
</evidence>
<dbReference type="Gene3D" id="1.10.12.10">
    <property type="entry name" value="Lyase 2-enoyl-coa Hydratase, Chain A, domain 2"/>
    <property type="match status" value="1"/>
</dbReference>
<comment type="function">
    <text evidence="1">Could possibly oxidize fatty acids using specific components.</text>
</comment>
<comment type="catalytic activity">
    <reaction evidence="8">
        <text>a 4-saturated-(3S)-3-hydroxyacyl-CoA = a (3E)-enoyl-CoA + H2O</text>
        <dbReference type="Rhea" id="RHEA:20724"/>
        <dbReference type="ChEBI" id="CHEBI:15377"/>
        <dbReference type="ChEBI" id="CHEBI:58521"/>
        <dbReference type="ChEBI" id="CHEBI:137480"/>
        <dbReference type="EC" id="4.2.1.17"/>
    </reaction>
</comment>
<dbReference type="EMBL" id="FXTI01000006">
    <property type="protein sequence ID" value="SMO70845.1"/>
    <property type="molecule type" value="Genomic_DNA"/>
</dbReference>
<dbReference type="CDD" id="cd06558">
    <property type="entry name" value="crotonase-like"/>
    <property type="match status" value="1"/>
</dbReference>
<keyword evidence="6" id="KW-0456">Lyase</keyword>